<dbReference type="EMBL" id="AMCI01002134">
    <property type="protein sequence ID" value="EJX03504.1"/>
    <property type="molecule type" value="Genomic_DNA"/>
</dbReference>
<protein>
    <recommendedName>
        <fullName evidence="3">Transmembrane protein</fullName>
    </recommendedName>
</protein>
<gene>
    <name evidence="2" type="ORF">EVA_08394</name>
</gene>
<feature type="transmembrane region" description="Helical" evidence="1">
    <location>
        <begin position="60"/>
        <end position="78"/>
    </location>
</feature>
<keyword evidence="1" id="KW-1133">Transmembrane helix</keyword>
<evidence type="ECO:0000256" key="1">
    <source>
        <dbReference type="SAM" id="Phobius"/>
    </source>
</evidence>
<dbReference type="AlphaFoldDB" id="J9G9G3"/>
<organism evidence="2">
    <name type="scientific">gut metagenome</name>
    <dbReference type="NCBI Taxonomy" id="749906"/>
    <lineage>
        <taxon>unclassified sequences</taxon>
        <taxon>metagenomes</taxon>
        <taxon>organismal metagenomes</taxon>
    </lineage>
</organism>
<keyword evidence="1" id="KW-0472">Membrane</keyword>
<proteinExistence type="predicted"/>
<accession>J9G9G3</accession>
<dbReference type="Pfam" id="PF19529">
    <property type="entry name" value="DUF6057"/>
    <property type="match status" value="2"/>
</dbReference>
<sequence>MAGALIITLVLLLLRWGVNSLLGLKGPVRALAYFPSFLLLGVLTDVDGSLFHGGSIEAHWAWLLPLILLIFMGLGFFLRRMFRNWLNREDNILRMVNVNLGILIAECLLTVSIGNTQINFHHELAVEQAIRSHQYAAALQVGAHSPYTSHTLNVLRAYALSLNGSLGEQLFTYPQPYGVRGLLFDHPSPETLRTTADSLYTYLGGRPHFGEQPMQYLTRLCQEEAGSHTALDYYLCGLLLGKQLDRFAAAIDTFCFHQDTLPRHYREALLLYRQQHPSYSIEISDSLSIQRLNDLLKRRGTYANLECEKQEQFLTFGDTYWWYYLYQ</sequence>
<keyword evidence="1" id="KW-0812">Transmembrane</keyword>
<reference evidence="2" key="1">
    <citation type="journal article" date="2012" name="PLoS ONE">
        <title>Gene sets for utilization of primary and secondary nutrition supplies in the distal gut of endangered iberian lynx.</title>
        <authorList>
            <person name="Alcaide M."/>
            <person name="Messina E."/>
            <person name="Richter M."/>
            <person name="Bargiela R."/>
            <person name="Peplies J."/>
            <person name="Huws S.A."/>
            <person name="Newbold C.J."/>
            <person name="Golyshin P.N."/>
            <person name="Simon M.A."/>
            <person name="Lopez G."/>
            <person name="Yakimov M.M."/>
            <person name="Ferrer M."/>
        </authorList>
    </citation>
    <scope>NUCLEOTIDE SEQUENCE</scope>
</reference>
<evidence type="ECO:0008006" key="3">
    <source>
        <dbReference type="Google" id="ProtNLM"/>
    </source>
</evidence>
<name>J9G9G3_9ZZZZ</name>
<comment type="caution">
    <text evidence="2">The sequence shown here is derived from an EMBL/GenBank/DDBJ whole genome shotgun (WGS) entry which is preliminary data.</text>
</comment>
<evidence type="ECO:0000313" key="2">
    <source>
        <dbReference type="EMBL" id="EJX03504.1"/>
    </source>
</evidence>
<dbReference type="InterPro" id="IPR045692">
    <property type="entry name" value="DUF6057"/>
</dbReference>